<evidence type="ECO:0000256" key="1">
    <source>
        <dbReference type="SAM" id="MobiDB-lite"/>
    </source>
</evidence>
<evidence type="ECO:0000313" key="2">
    <source>
        <dbReference type="EMBL" id="KAF2489758.1"/>
    </source>
</evidence>
<sequence>MPKADSSLGKQQARLSKRAGPYPPRAGKKTVHKPLPEFKFEDSDSEDMFIDGDISSDEDEEGSSVTSTQEATTSPYELQLFYGLPREIRDIVYSFVAEGEAEETVTVGPIENTVRVGLQRDAYHDTASAGYYLGMPKVPALLQTSRQGREEYGPVWAASTEFMLGLASEGGLKTVREWLKTIDPWVNNITKLSFVLRNRNWEDDEADVEQHDMAVYTGWVEYWLDLNPRTLVADGNLIQVVGEKIYYPDDTSKLVQTHVSAFQQLAVGLLEKKADSTLQVKDLEELIEKLLELHGNYIARDKTILRRHFGPW</sequence>
<feature type="region of interest" description="Disordered" evidence="1">
    <location>
        <begin position="1"/>
        <end position="71"/>
    </location>
</feature>
<dbReference type="Proteomes" id="UP000799750">
    <property type="component" value="Unassembled WGS sequence"/>
</dbReference>
<proteinExistence type="predicted"/>
<keyword evidence="3" id="KW-1185">Reference proteome</keyword>
<name>A0A6A6QBA8_9PEZI</name>
<reference evidence="2" key="1">
    <citation type="journal article" date="2020" name="Stud. Mycol.">
        <title>101 Dothideomycetes genomes: a test case for predicting lifestyles and emergence of pathogens.</title>
        <authorList>
            <person name="Haridas S."/>
            <person name="Albert R."/>
            <person name="Binder M."/>
            <person name="Bloem J."/>
            <person name="Labutti K."/>
            <person name="Salamov A."/>
            <person name="Andreopoulos B."/>
            <person name="Baker S."/>
            <person name="Barry K."/>
            <person name="Bills G."/>
            <person name="Bluhm B."/>
            <person name="Cannon C."/>
            <person name="Castanera R."/>
            <person name="Culley D."/>
            <person name="Daum C."/>
            <person name="Ezra D."/>
            <person name="Gonzalez J."/>
            <person name="Henrissat B."/>
            <person name="Kuo A."/>
            <person name="Liang C."/>
            <person name="Lipzen A."/>
            <person name="Lutzoni F."/>
            <person name="Magnuson J."/>
            <person name="Mondo S."/>
            <person name="Nolan M."/>
            <person name="Ohm R."/>
            <person name="Pangilinan J."/>
            <person name="Park H.-J."/>
            <person name="Ramirez L."/>
            <person name="Alfaro M."/>
            <person name="Sun H."/>
            <person name="Tritt A."/>
            <person name="Yoshinaga Y."/>
            <person name="Zwiers L.-H."/>
            <person name="Turgeon B."/>
            <person name="Goodwin S."/>
            <person name="Spatafora J."/>
            <person name="Crous P."/>
            <person name="Grigoriev I."/>
        </authorList>
    </citation>
    <scope>NUCLEOTIDE SEQUENCE</scope>
    <source>
        <strain evidence="2">CBS 269.34</strain>
    </source>
</reference>
<dbReference type="AlphaFoldDB" id="A0A6A6QBA8"/>
<gene>
    <name evidence="2" type="ORF">BU16DRAFT_544128</name>
</gene>
<organism evidence="2 3">
    <name type="scientific">Lophium mytilinum</name>
    <dbReference type="NCBI Taxonomy" id="390894"/>
    <lineage>
        <taxon>Eukaryota</taxon>
        <taxon>Fungi</taxon>
        <taxon>Dikarya</taxon>
        <taxon>Ascomycota</taxon>
        <taxon>Pezizomycotina</taxon>
        <taxon>Dothideomycetes</taxon>
        <taxon>Pleosporomycetidae</taxon>
        <taxon>Mytilinidiales</taxon>
        <taxon>Mytilinidiaceae</taxon>
        <taxon>Lophium</taxon>
    </lineage>
</organism>
<evidence type="ECO:0000313" key="3">
    <source>
        <dbReference type="Proteomes" id="UP000799750"/>
    </source>
</evidence>
<protein>
    <submittedName>
        <fullName evidence="2">Uncharacterized protein</fullName>
    </submittedName>
</protein>
<dbReference type="EMBL" id="MU004198">
    <property type="protein sequence ID" value="KAF2489758.1"/>
    <property type="molecule type" value="Genomic_DNA"/>
</dbReference>
<feature type="compositionally biased region" description="Acidic residues" evidence="1">
    <location>
        <begin position="43"/>
        <end position="62"/>
    </location>
</feature>
<accession>A0A6A6QBA8</accession>
<dbReference type="OrthoDB" id="10505702at2759"/>